<proteinExistence type="predicted"/>
<evidence type="ECO:0000313" key="3">
    <source>
        <dbReference type="Proteomes" id="UP000321577"/>
    </source>
</evidence>
<sequence length="112" mass="12305">MKPEPPSSTDKAVERDIASHIFSTSAMMMGLCLTVISLMDVRSGTNRLATVVDDIIALDALFFLVSCFLSYGALRSRRVRRMHHVEAFADGVFLIGMAGMGVACVLFVWTIF</sequence>
<reference evidence="2 3" key="1">
    <citation type="submission" date="2019-07" db="EMBL/GenBank/DDBJ databases">
        <title>Whole genome shotgun sequence of Brevifollis gellanilyticus NBRC 108608.</title>
        <authorList>
            <person name="Hosoyama A."/>
            <person name="Uohara A."/>
            <person name="Ohji S."/>
            <person name="Ichikawa N."/>
        </authorList>
    </citation>
    <scope>NUCLEOTIDE SEQUENCE [LARGE SCALE GENOMIC DNA]</scope>
    <source>
        <strain evidence="2 3">NBRC 108608</strain>
    </source>
</reference>
<organism evidence="2 3">
    <name type="scientific">Brevifollis gellanilyticus</name>
    <dbReference type="NCBI Taxonomy" id="748831"/>
    <lineage>
        <taxon>Bacteria</taxon>
        <taxon>Pseudomonadati</taxon>
        <taxon>Verrucomicrobiota</taxon>
        <taxon>Verrucomicrobiia</taxon>
        <taxon>Verrucomicrobiales</taxon>
        <taxon>Verrucomicrobiaceae</taxon>
    </lineage>
</organism>
<dbReference type="AlphaFoldDB" id="A0A512MF00"/>
<dbReference type="OrthoDB" id="8563419at2"/>
<keyword evidence="3" id="KW-1185">Reference proteome</keyword>
<dbReference type="RefSeq" id="WP_146854101.1">
    <property type="nucleotide sequence ID" value="NZ_BKAG01000046.1"/>
</dbReference>
<keyword evidence="1" id="KW-1133">Transmembrane helix</keyword>
<keyword evidence="1" id="KW-0472">Membrane</keyword>
<comment type="caution">
    <text evidence="2">The sequence shown here is derived from an EMBL/GenBank/DDBJ whole genome shotgun (WGS) entry which is preliminary data.</text>
</comment>
<protein>
    <submittedName>
        <fullName evidence="2">Uncharacterized protein</fullName>
    </submittedName>
</protein>
<accession>A0A512MF00</accession>
<dbReference type="Proteomes" id="UP000321577">
    <property type="component" value="Unassembled WGS sequence"/>
</dbReference>
<gene>
    <name evidence="2" type="ORF">BGE01nite_46150</name>
</gene>
<feature type="transmembrane region" description="Helical" evidence="1">
    <location>
        <begin position="86"/>
        <end position="111"/>
    </location>
</feature>
<feature type="transmembrane region" description="Helical" evidence="1">
    <location>
        <begin position="55"/>
        <end position="74"/>
    </location>
</feature>
<keyword evidence="1" id="KW-0812">Transmembrane</keyword>
<evidence type="ECO:0000313" key="2">
    <source>
        <dbReference type="EMBL" id="GEP45324.1"/>
    </source>
</evidence>
<evidence type="ECO:0000256" key="1">
    <source>
        <dbReference type="SAM" id="Phobius"/>
    </source>
</evidence>
<dbReference type="EMBL" id="BKAG01000046">
    <property type="protein sequence ID" value="GEP45324.1"/>
    <property type="molecule type" value="Genomic_DNA"/>
</dbReference>
<name>A0A512MF00_9BACT</name>
<feature type="transmembrane region" description="Helical" evidence="1">
    <location>
        <begin position="21"/>
        <end position="39"/>
    </location>
</feature>